<organism evidence="7 8">
    <name type="scientific">Cnaphalocrocis medinalis granulovirus</name>
    <dbReference type="NCBI Taxonomy" id="1750712"/>
    <lineage>
        <taxon>Viruses</taxon>
        <taxon>Viruses incertae sedis</taxon>
        <taxon>Naldaviricetes</taxon>
        <taxon>Lefavirales</taxon>
        <taxon>Baculoviridae</taxon>
        <taxon>Betabaculovirus</taxon>
        <taxon>Betabaculovirus cnamedinalis</taxon>
    </lineage>
</organism>
<dbReference type="GO" id="GO:0006310">
    <property type="term" value="P:DNA recombination"/>
    <property type="evidence" value="ECO:0007669"/>
    <property type="project" value="InterPro"/>
</dbReference>
<dbReference type="PANTHER" id="PTHR45674">
    <property type="entry name" value="DNA LIGASE 1/3 FAMILY MEMBER"/>
    <property type="match status" value="1"/>
</dbReference>
<keyword evidence="5" id="KW-0131">Cell cycle</keyword>
<dbReference type="OrthoDB" id="3365at10239"/>
<dbReference type="GO" id="GO:0006281">
    <property type="term" value="P:DNA repair"/>
    <property type="evidence" value="ECO:0007669"/>
    <property type="project" value="InterPro"/>
</dbReference>
<accession>A0A109WZX5</accession>
<reference evidence="7 8" key="1">
    <citation type="journal article" date="2015" name="Virol. Sin.">
        <title>Genome sequencing and analysis of a granulovirus isolated from the Asiatic rice leafroller, Cnaphalocrocis medinalis.</title>
        <authorList>
            <person name="Zhang S."/>
            <person name="Zhu Z."/>
            <person name="Sun S."/>
            <person name="Chen Q."/>
            <person name="Deng F."/>
            <person name="Yang K."/>
        </authorList>
    </citation>
    <scope>NUCLEOTIDE SEQUENCE [LARGE SCALE GENOMIC DNA]</scope>
    <source>
        <strain evidence="7 8">Enping</strain>
    </source>
</reference>
<keyword evidence="8" id="KW-1185">Reference proteome</keyword>
<dbReference type="InterPro" id="IPR012340">
    <property type="entry name" value="NA-bd_OB-fold"/>
</dbReference>
<evidence type="ECO:0000256" key="2">
    <source>
        <dbReference type="ARBA" id="ARBA00013308"/>
    </source>
</evidence>
<dbReference type="KEGG" id="vg:26855125"/>
<dbReference type="SUPFAM" id="SSF56091">
    <property type="entry name" value="DNA ligase/mRNA capping enzyme, catalytic domain"/>
    <property type="match status" value="1"/>
</dbReference>
<evidence type="ECO:0000313" key="8">
    <source>
        <dbReference type="Proteomes" id="UP000202719"/>
    </source>
</evidence>
<evidence type="ECO:0000256" key="4">
    <source>
        <dbReference type="ARBA" id="ARBA00022618"/>
    </source>
</evidence>
<evidence type="ECO:0000313" key="7">
    <source>
        <dbReference type="EMBL" id="AMF83850.1"/>
    </source>
</evidence>
<comment type="similarity">
    <text evidence="1">Belongs to the ATP-dependent DNA ligase family.</text>
</comment>
<dbReference type="Proteomes" id="UP000202719">
    <property type="component" value="Segment"/>
</dbReference>
<dbReference type="GO" id="GO:0003910">
    <property type="term" value="F:DNA ligase (ATP) activity"/>
    <property type="evidence" value="ECO:0007669"/>
    <property type="project" value="InterPro"/>
</dbReference>
<dbReference type="PROSITE" id="PS50160">
    <property type="entry name" value="DNA_LIGASE_A3"/>
    <property type="match status" value="1"/>
</dbReference>
<dbReference type="GO" id="GO:0051301">
    <property type="term" value="P:cell division"/>
    <property type="evidence" value="ECO:0007669"/>
    <property type="project" value="UniProtKB-KW"/>
</dbReference>
<name>A0A109WZX5_9BBAC</name>
<evidence type="ECO:0000259" key="6">
    <source>
        <dbReference type="PROSITE" id="PS50160"/>
    </source>
</evidence>
<dbReference type="PANTHER" id="PTHR45674:SF9">
    <property type="entry name" value="DNA LIGASE 3"/>
    <property type="match status" value="1"/>
</dbReference>
<dbReference type="Gene3D" id="2.40.50.140">
    <property type="entry name" value="Nucleic acid-binding proteins"/>
    <property type="match status" value="1"/>
</dbReference>
<dbReference type="InterPro" id="IPR016059">
    <property type="entry name" value="DNA_ligase_ATP-dep_CS"/>
</dbReference>
<dbReference type="InterPro" id="IPR050191">
    <property type="entry name" value="ATP-dep_DNA_ligase"/>
</dbReference>
<keyword evidence="3 7" id="KW-0436">Ligase</keyword>
<dbReference type="Gene3D" id="3.30.470.30">
    <property type="entry name" value="DNA ligase/mRNA capping enzyme"/>
    <property type="match status" value="2"/>
</dbReference>
<dbReference type="PROSITE" id="PS00333">
    <property type="entry name" value="DNA_LIGASE_A2"/>
    <property type="match status" value="1"/>
</dbReference>
<proteinExistence type="inferred from homology"/>
<protein>
    <recommendedName>
        <fullName evidence="2">DNA ligase</fullName>
    </recommendedName>
</protein>
<dbReference type="SUPFAM" id="SSF50249">
    <property type="entry name" value="Nucleic acid-binding proteins"/>
    <property type="match status" value="1"/>
</dbReference>
<evidence type="ECO:0000256" key="3">
    <source>
        <dbReference type="ARBA" id="ARBA00022598"/>
    </source>
</evidence>
<dbReference type="InterPro" id="IPR012310">
    <property type="entry name" value="DNA_ligase_ATP-dep_cent"/>
</dbReference>
<dbReference type="PROSITE" id="PS00697">
    <property type="entry name" value="DNA_LIGASE_A1"/>
    <property type="match status" value="1"/>
</dbReference>
<dbReference type="Pfam" id="PF01068">
    <property type="entry name" value="DNA_ligase_A_M"/>
    <property type="match status" value="2"/>
</dbReference>
<dbReference type="GO" id="GO:0006273">
    <property type="term" value="P:lagging strand elongation"/>
    <property type="evidence" value="ECO:0007669"/>
    <property type="project" value="TreeGrafter"/>
</dbReference>
<dbReference type="EMBL" id="KU593505">
    <property type="protein sequence ID" value="AMF83850.1"/>
    <property type="molecule type" value="Genomic_DNA"/>
</dbReference>
<dbReference type="RefSeq" id="YP_009230017.1">
    <property type="nucleotide sequence ID" value="NC_029304.2"/>
</dbReference>
<dbReference type="GeneID" id="26855125"/>
<evidence type="ECO:0000256" key="5">
    <source>
        <dbReference type="ARBA" id="ARBA00023306"/>
    </source>
</evidence>
<sequence>MYFKYFAKIYNDLLNMTTTNEINMYITQNVNPKHRKEVFLWLYIMFGFERKFKINDKHLLTVFCKIQEPHIDRKNLQEAFKNFGVAQTCSTVVKFDPTKPITNIQMVTVYNFLLKLQNVPSKNFYLLKLFKSIVELCDQTTLYCLIDFIRGSNKNKKLNAKRRNLYLFKQVFDRKTFDQLDAYKQELQNSGLTILKMNDLLQPGKPIEPMLALPWKNVSKITFKEICAEIKYNGERVQLHKFHDKITCYKRNLNVHTKCTNVLLNVIQRVLRHVENVILDCEFVGNSVDTYGLIVFDVLYYNNKNYLNVKLKNRKQILEYIMYNKEPCMTQIYYELFDNVHTLKSWVHQILNIHQHHQVDINNNNNNEDKENNNIINEIEGVVIKNWNENYEPKRKKWLKIKKSYFNNVCTADLVVVGGWKKNKGNITIYLVATPFFDHDNCKTMFLPVSKVKYSKNNYEHLMTPYTGSASCDWLVVDKRMNKLRKIPNMVAIDPLKMPVWEMTGDFIRSSDSWTWGNITHNYVSIRLPRFIRVRDDKTYQQANTFMDLVLLSSISNESFNYPDLYEFLLPKNCIKNYIPNKN</sequence>
<keyword evidence="4" id="KW-0132">Cell division</keyword>
<feature type="domain" description="ATP-dependent DNA ligase family profile" evidence="6">
    <location>
        <begin position="293"/>
        <end position="433"/>
    </location>
</feature>
<dbReference type="GO" id="GO:0005524">
    <property type="term" value="F:ATP binding"/>
    <property type="evidence" value="ECO:0007669"/>
    <property type="project" value="InterPro"/>
</dbReference>
<evidence type="ECO:0000256" key="1">
    <source>
        <dbReference type="ARBA" id="ARBA00007572"/>
    </source>
</evidence>